<feature type="transmembrane region" description="Helical" evidence="1">
    <location>
        <begin position="179"/>
        <end position="200"/>
    </location>
</feature>
<keyword evidence="1" id="KW-0812">Transmembrane</keyword>
<keyword evidence="2" id="KW-0732">Signal</keyword>
<sequence>MRRYILLFIIAAVITCQSAAFANAAEPPSLIVIIPDDTTVLLVNSDDEPDLTAVEALVTSDAFLSDSEAYDESGHLSVTSGNQRKAAWENYTAFYRHEFLDSNASLYVDTAEDHFLITLPPELLNHYNSIVTLDVATRSITEGKLPSRNALLISLRVMLTLLLEGAAFWLFGFRTRRSWIGFLIINLITQGTLNYLLSMFSPYNGYAIFGLVYYEFWIIIVESFAFGLFIREHRALRRILYAIVANLASLVLGGYLILTLPV</sequence>
<feature type="signal peptide" evidence="2">
    <location>
        <begin position="1"/>
        <end position="24"/>
    </location>
</feature>
<evidence type="ECO:0000256" key="1">
    <source>
        <dbReference type="SAM" id="Phobius"/>
    </source>
</evidence>
<dbReference type="EMBL" id="JAHBCL010000002">
    <property type="protein sequence ID" value="MBS7525405.1"/>
    <property type="molecule type" value="Genomic_DNA"/>
</dbReference>
<feature type="transmembrane region" description="Helical" evidence="1">
    <location>
        <begin position="150"/>
        <end position="172"/>
    </location>
</feature>
<proteinExistence type="predicted"/>
<dbReference type="Proteomes" id="UP000746471">
    <property type="component" value="Unassembled WGS sequence"/>
</dbReference>
<feature type="chain" id="PRO_5045324260" evidence="2">
    <location>
        <begin position="25"/>
        <end position="262"/>
    </location>
</feature>
<keyword evidence="1" id="KW-0472">Membrane</keyword>
<keyword evidence="1" id="KW-1133">Transmembrane helix</keyword>
<gene>
    <name evidence="3" type="ORF">KHM83_01795</name>
</gene>
<reference evidence="3 4" key="1">
    <citation type="submission" date="2021-05" db="EMBL/GenBank/DDBJ databases">
        <title>Fusibacter ferrireducens sp. nov., an anaerobic, sulfur- and Fe-reducing bacterium isolated from the mangrove sediment.</title>
        <authorList>
            <person name="Qiu D."/>
        </authorList>
    </citation>
    <scope>NUCLEOTIDE SEQUENCE [LARGE SCALE GENOMIC DNA]</scope>
    <source>
        <strain evidence="3 4">DSM 12116</strain>
    </source>
</reference>
<organism evidence="3 4">
    <name type="scientific">Fusibacter paucivorans</name>
    <dbReference type="NCBI Taxonomy" id="76009"/>
    <lineage>
        <taxon>Bacteria</taxon>
        <taxon>Bacillati</taxon>
        <taxon>Bacillota</taxon>
        <taxon>Clostridia</taxon>
        <taxon>Eubacteriales</taxon>
        <taxon>Eubacteriales Family XII. Incertae Sedis</taxon>
        <taxon>Fusibacter</taxon>
    </lineage>
</organism>
<evidence type="ECO:0000313" key="3">
    <source>
        <dbReference type="EMBL" id="MBS7525405.1"/>
    </source>
</evidence>
<keyword evidence="4" id="KW-1185">Reference proteome</keyword>
<accession>A0ABS5PJS5</accession>
<evidence type="ECO:0000256" key="2">
    <source>
        <dbReference type="SAM" id="SignalP"/>
    </source>
</evidence>
<comment type="caution">
    <text evidence="3">The sequence shown here is derived from an EMBL/GenBank/DDBJ whole genome shotgun (WGS) entry which is preliminary data.</text>
</comment>
<feature type="transmembrane region" description="Helical" evidence="1">
    <location>
        <begin position="206"/>
        <end position="230"/>
    </location>
</feature>
<evidence type="ECO:0000313" key="4">
    <source>
        <dbReference type="Proteomes" id="UP000746471"/>
    </source>
</evidence>
<protein>
    <submittedName>
        <fullName evidence="3">Uncharacterized protein</fullName>
    </submittedName>
</protein>
<dbReference type="RefSeq" id="WP_213235186.1">
    <property type="nucleotide sequence ID" value="NZ_JAHBCL010000002.1"/>
</dbReference>
<name>A0ABS5PJS5_9FIRM</name>
<feature type="transmembrane region" description="Helical" evidence="1">
    <location>
        <begin position="239"/>
        <end position="258"/>
    </location>
</feature>